<evidence type="ECO:0000256" key="4">
    <source>
        <dbReference type="ARBA" id="ARBA00022553"/>
    </source>
</evidence>
<dbReference type="GO" id="GO:0004721">
    <property type="term" value="F:phosphoprotein phosphatase activity"/>
    <property type="evidence" value="ECO:0007669"/>
    <property type="project" value="TreeGrafter"/>
</dbReference>
<dbReference type="AlphaFoldDB" id="A0A1M6GXC1"/>
<comment type="subcellular location">
    <subcellularLocation>
        <location evidence="2">Membrane</location>
    </subcellularLocation>
</comment>
<feature type="domain" description="HAMP" evidence="11">
    <location>
        <begin position="190"/>
        <end position="242"/>
    </location>
</feature>
<dbReference type="GO" id="GO:0016036">
    <property type="term" value="P:cellular response to phosphate starvation"/>
    <property type="evidence" value="ECO:0007669"/>
    <property type="project" value="TreeGrafter"/>
</dbReference>
<keyword evidence="13" id="KW-1185">Reference proteome</keyword>
<dbReference type="InterPro" id="IPR005467">
    <property type="entry name" value="His_kinase_dom"/>
</dbReference>
<dbReference type="PANTHER" id="PTHR45453">
    <property type="entry name" value="PHOSPHATE REGULON SENSOR PROTEIN PHOR"/>
    <property type="match status" value="1"/>
</dbReference>
<evidence type="ECO:0000256" key="2">
    <source>
        <dbReference type="ARBA" id="ARBA00004370"/>
    </source>
</evidence>
<dbReference type="Proteomes" id="UP000184342">
    <property type="component" value="Unassembled WGS sequence"/>
</dbReference>
<sequence>MKFFDFKGIRFRLYLLFIGFAVIIVGVVFFIQLFNIKQRVRQDTLDSLRNITWNISATYGTDAYYKAMRAAAYSGEYQIKTMTEDGEELDSVGVAGLDARWPLKILKMDNLIEQLKNSNGYIDYVIEDGNTDWVVHAQVLASWEGKREIIFVAKSTDHEKAVINNVQLQLLEISLIVFAFALLMSWFLARQFLKPIVIITNSAKKLANGDYSVSFPQNTYAEINLLSETMEMAAREFANYEQNRRDLIANVSHDMRTPLTMIKAYAEMILNISGDNQEKRDRHLGIIIEQTDKLSIFVNASLNLAKLQSKETKLQLQKFSLGRLVNEVIEHLKVIYGKDAVFETKIFEKYMIKADKPMIEQVLFNVIINAVKYSGGPIYINVRCEGKHILFEVIDHGVGIAGEDLPNIWIKYYKINPGSKDFGSTGVGLSIVKEILDQHNFEYGVDSEPGKGSRFWFRA</sequence>
<evidence type="ECO:0000256" key="7">
    <source>
        <dbReference type="ARBA" id="ARBA00023012"/>
    </source>
</evidence>
<dbReference type="EC" id="2.7.13.3" evidence="3"/>
<gene>
    <name evidence="12" type="ORF">SAMN02745691_01419</name>
</gene>
<name>A0A1M6GXC1_9FIRM</name>
<dbReference type="InterPro" id="IPR036890">
    <property type="entry name" value="HATPase_C_sf"/>
</dbReference>
<evidence type="ECO:0000256" key="5">
    <source>
        <dbReference type="ARBA" id="ARBA00022679"/>
    </source>
</evidence>
<dbReference type="PROSITE" id="PS50885">
    <property type="entry name" value="HAMP"/>
    <property type="match status" value="1"/>
</dbReference>
<dbReference type="SMART" id="SM00387">
    <property type="entry name" value="HATPase_c"/>
    <property type="match status" value="1"/>
</dbReference>
<accession>A0A1M6GXC1</accession>
<keyword evidence="6 12" id="KW-0418">Kinase</keyword>
<dbReference type="SUPFAM" id="SSF158472">
    <property type="entry name" value="HAMP domain-like"/>
    <property type="match status" value="1"/>
</dbReference>
<feature type="transmembrane region" description="Helical" evidence="9">
    <location>
        <begin position="12"/>
        <end position="34"/>
    </location>
</feature>
<proteinExistence type="predicted"/>
<dbReference type="InterPro" id="IPR003661">
    <property type="entry name" value="HisK_dim/P_dom"/>
</dbReference>
<dbReference type="OrthoDB" id="9786919at2"/>
<dbReference type="CDD" id="cd00082">
    <property type="entry name" value="HisKA"/>
    <property type="match status" value="1"/>
</dbReference>
<keyword evidence="4" id="KW-0597">Phosphoprotein</keyword>
<keyword evidence="9" id="KW-0812">Transmembrane</keyword>
<evidence type="ECO:0000313" key="13">
    <source>
        <dbReference type="Proteomes" id="UP000184342"/>
    </source>
</evidence>
<keyword evidence="7" id="KW-0902">Two-component regulatory system</keyword>
<keyword evidence="9" id="KW-0472">Membrane</keyword>
<evidence type="ECO:0000256" key="8">
    <source>
        <dbReference type="SAM" id="Coils"/>
    </source>
</evidence>
<evidence type="ECO:0000259" key="11">
    <source>
        <dbReference type="PROSITE" id="PS50885"/>
    </source>
</evidence>
<dbReference type="GO" id="GO:0005886">
    <property type="term" value="C:plasma membrane"/>
    <property type="evidence" value="ECO:0007669"/>
    <property type="project" value="TreeGrafter"/>
</dbReference>
<feature type="coiled-coil region" evidence="8">
    <location>
        <begin position="223"/>
        <end position="250"/>
    </location>
</feature>
<protein>
    <recommendedName>
        <fullName evidence="3">histidine kinase</fullName>
        <ecNumber evidence="3">2.7.13.3</ecNumber>
    </recommendedName>
</protein>
<reference evidence="12 13" key="1">
    <citation type="submission" date="2016-11" db="EMBL/GenBank/DDBJ databases">
        <authorList>
            <person name="Jaros S."/>
            <person name="Januszkiewicz K."/>
            <person name="Wedrychowicz H."/>
        </authorList>
    </citation>
    <scope>NUCLEOTIDE SEQUENCE [LARGE SCALE GENOMIC DNA]</scope>
    <source>
        <strain evidence="12 13">DSM 15970</strain>
    </source>
</reference>
<evidence type="ECO:0000259" key="10">
    <source>
        <dbReference type="PROSITE" id="PS50109"/>
    </source>
</evidence>
<dbReference type="FunFam" id="1.10.287.130:FF:000001">
    <property type="entry name" value="Two-component sensor histidine kinase"/>
    <property type="match status" value="1"/>
</dbReference>
<dbReference type="Pfam" id="PF00512">
    <property type="entry name" value="HisKA"/>
    <property type="match status" value="1"/>
</dbReference>
<dbReference type="Gene3D" id="1.10.287.130">
    <property type="match status" value="1"/>
</dbReference>
<dbReference type="Gene3D" id="6.10.340.10">
    <property type="match status" value="1"/>
</dbReference>
<evidence type="ECO:0000256" key="3">
    <source>
        <dbReference type="ARBA" id="ARBA00012438"/>
    </source>
</evidence>
<evidence type="ECO:0000256" key="6">
    <source>
        <dbReference type="ARBA" id="ARBA00022777"/>
    </source>
</evidence>
<dbReference type="PANTHER" id="PTHR45453:SF1">
    <property type="entry name" value="PHOSPHATE REGULON SENSOR PROTEIN PHOR"/>
    <property type="match status" value="1"/>
</dbReference>
<dbReference type="SUPFAM" id="SSF47384">
    <property type="entry name" value="Homodimeric domain of signal transducing histidine kinase"/>
    <property type="match status" value="1"/>
</dbReference>
<evidence type="ECO:0000313" key="12">
    <source>
        <dbReference type="EMBL" id="SHJ14572.1"/>
    </source>
</evidence>
<evidence type="ECO:0000256" key="9">
    <source>
        <dbReference type="SAM" id="Phobius"/>
    </source>
</evidence>
<dbReference type="CDD" id="cd06225">
    <property type="entry name" value="HAMP"/>
    <property type="match status" value="1"/>
</dbReference>
<dbReference type="InterPro" id="IPR003594">
    <property type="entry name" value="HATPase_dom"/>
</dbReference>
<dbReference type="PROSITE" id="PS50109">
    <property type="entry name" value="HIS_KIN"/>
    <property type="match status" value="1"/>
</dbReference>
<dbReference type="InterPro" id="IPR004358">
    <property type="entry name" value="Sig_transdc_His_kin-like_C"/>
</dbReference>
<comment type="catalytic activity">
    <reaction evidence="1">
        <text>ATP + protein L-histidine = ADP + protein N-phospho-L-histidine.</text>
        <dbReference type="EC" id="2.7.13.3"/>
    </reaction>
</comment>
<dbReference type="InterPro" id="IPR050351">
    <property type="entry name" value="BphY/WalK/GraS-like"/>
</dbReference>
<dbReference type="SMART" id="SM00388">
    <property type="entry name" value="HisKA"/>
    <property type="match status" value="1"/>
</dbReference>
<dbReference type="GO" id="GO:0000155">
    <property type="term" value="F:phosphorelay sensor kinase activity"/>
    <property type="evidence" value="ECO:0007669"/>
    <property type="project" value="InterPro"/>
</dbReference>
<feature type="transmembrane region" description="Helical" evidence="9">
    <location>
        <begin position="170"/>
        <end position="189"/>
    </location>
</feature>
<evidence type="ECO:0000256" key="1">
    <source>
        <dbReference type="ARBA" id="ARBA00000085"/>
    </source>
</evidence>
<dbReference type="InterPro" id="IPR003660">
    <property type="entry name" value="HAMP_dom"/>
</dbReference>
<dbReference type="InterPro" id="IPR036097">
    <property type="entry name" value="HisK_dim/P_sf"/>
</dbReference>
<organism evidence="12 13">
    <name type="scientific">Parasporobacterium paucivorans DSM 15970</name>
    <dbReference type="NCBI Taxonomy" id="1122934"/>
    <lineage>
        <taxon>Bacteria</taxon>
        <taxon>Bacillati</taxon>
        <taxon>Bacillota</taxon>
        <taxon>Clostridia</taxon>
        <taxon>Lachnospirales</taxon>
        <taxon>Lachnospiraceae</taxon>
        <taxon>Parasporobacterium</taxon>
    </lineage>
</organism>
<dbReference type="PRINTS" id="PR00344">
    <property type="entry name" value="BCTRLSENSOR"/>
</dbReference>
<dbReference type="Pfam" id="PF02518">
    <property type="entry name" value="HATPase_c"/>
    <property type="match status" value="1"/>
</dbReference>
<feature type="domain" description="Histidine kinase" evidence="10">
    <location>
        <begin position="250"/>
        <end position="459"/>
    </location>
</feature>
<keyword evidence="8" id="KW-0175">Coiled coil</keyword>
<keyword evidence="9" id="KW-1133">Transmembrane helix</keyword>
<dbReference type="STRING" id="1122934.SAMN02745691_01419"/>
<keyword evidence="5" id="KW-0808">Transferase</keyword>
<dbReference type="Gene3D" id="3.30.565.10">
    <property type="entry name" value="Histidine kinase-like ATPase, C-terminal domain"/>
    <property type="match status" value="1"/>
</dbReference>
<dbReference type="SUPFAM" id="SSF55874">
    <property type="entry name" value="ATPase domain of HSP90 chaperone/DNA topoisomerase II/histidine kinase"/>
    <property type="match status" value="1"/>
</dbReference>
<dbReference type="EMBL" id="FQYT01000013">
    <property type="protein sequence ID" value="SHJ14572.1"/>
    <property type="molecule type" value="Genomic_DNA"/>
</dbReference>